<reference evidence="3 4" key="1">
    <citation type="submission" date="2014-04" db="EMBL/GenBank/DDBJ databases">
        <authorList>
            <consortium name="DOE Joint Genome Institute"/>
            <person name="Kuo A."/>
            <person name="Kohler A."/>
            <person name="Nagy L.G."/>
            <person name="Floudas D."/>
            <person name="Copeland A."/>
            <person name="Barry K.W."/>
            <person name="Cichocki N."/>
            <person name="Veneault-Fourrey C."/>
            <person name="LaButti K."/>
            <person name="Lindquist E.A."/>
            <person name="Lipzen A."/>
            <person name="Lundell T."/>
            <person name="Morin E."/>
            <person name="Murat C."/>
            <person name="Sun H."/>
            <person name="Tunlid A."/>
            <person name="Henrissat B."/>
            <person name="Grigoriev I.V."/>
            <person name="Hibbett D.S."/>
            <person name="Martin F."/>
            <person name="Nordberg H.P."/>
            <person name="Cantor M.N."/>
            <person name="Hua S.X."/>
        </authorList>
    </citation>
    <scope>NUCLEOTIDE SEQUENCE [LARGE SCALE GENOMIC DNA]</scope>
    <source>
        <strain evidence="3 4">LaAM-08-1</strain>
    </source>
</reference>
<dbReference type="OrthoDB" id="2928561at2759"/>
<feature type="domain" description="Nephrocystin 3-like N-terminal" evidence="2">
    <location>
        <begin position="11"/>
        <end position="61"/>
    </location>
</feature>
<feature type="non-terminal residue" evidence="3">
    <location>
        <position position="61"/>
    </location>
</feature>
<dbReference type="AlphaFoldDB" id="A0A0C9WPK7"/>
<gene>
    <name evidence="3" type="ORF">K443DRAFT_25784</name>
</gene>
<dbReference type="InterPro" id="IPR056884">
    <property type="entry name" value="NPHP3-like_N"/>
</dbReference>
<proteinExistence type="predicted"/>
<dbReference type="STRING" id="1095629.A0A0C9WPK7"/>
<keyword evidence="1" id="KW-0677">Repeat</keyword>
<sequence length="61" mass="7071">CFRDTRSEIFEELDHWIRSDDKHPICWLTGPMGSGKTSIAQTLAQIHSEQDTLAANFFFDR</sequence>
<dbReference type="Pfam" id="PF24883">
    <property type="entry name" value="NPHP3_N"/>
    <property type="match status" value="1"/>
</dbReference>
<accession>A0A0C9WPK7</accession>
<protein>
    <recommendedName>
        <fullName evidence="2">Nephrocystin 3-like N-terminal domain-containing protein</fullName>
    </recommendedName>
</protein>
<feature type="non-terminal residue" evidence="3">
    <location>
        <position position="1"/>
    </location>
</feature>
<organism evidence="3 4">
    <name type="scientific">Laccaria amethystina LaAM-08-1</name>
    <dbReference type="NCBI Taxonomy" id="1095629"/>
    <lineage>
        <taxon>Eukaryota</taxon>
        <taxon>Fungi</taxon>
        <taxon>Dikarya</taxon>
        <taxon>Basidiomycota</taxon>
        <taxon>Agaricomycotina</taxon>
        <taxon>Agaricomycetes</taxon>
        <taxon>Agaricomycetidae</taxon>
        <taxon>Agaricales</taxon>
        <taxon>Agaricineae</taxon>
        <taxon>Hydnangiaceae</taxon>
        <taxon>Laccaria</taxon>
    </lineage>
</organism>
<dbReference type="EMBL" id="KN838877">
    <property type="protein sequence ID" value="KIJ92900.1"/>
    <property type="molecule type" value="Genomic_DNA"/>
</dbReference>
<evidence type="ECO:0000256" key="1">
    <source>
        <dbReference type="ARBA" id="ARBA00022737"/>
    </source>
</evidence>
<dbReference type="SUPFAM" id="SSF52540">
    <property type="entry name" value="P-loop containing nucleoside triphosphate hydrolases"/>
    <property type="match status" value="1"/>
</dbReference>
<name>A0A0C9WPK7_9AGAR</name>
<dbReference type="InterPro" id="IPR027417">
    <property type="entry name" value="P-loop_NTPase"/>
</dbReference>
<evidence type="ECO:0000259" key="2">
    <source>
        <dbReference type="Pfam" id="PF24883"/>
    </source>
</evidence>
<reference evidence="4" key="2">
    <citation type="submission" date="2015-01" db="EMBL/GenBank/DDBJ databases">
        <title>Evolutionary Origins and Diversification of the Mycorrhizal Mutualists.</title>
        <authorList>
            <consortium name="DOE Joint Genome Institute"/>
            <consortium name="Mycorrhizal Genomics Consortium"/>
            <person name="Kohler A."/>
            <person name="Kuo A."/>
            <person name="Nagy L.G."/>
            <person name="Floudas D."/>
            <person name="Copeland A."/>
            <person name="Barry K.W."/>
            <person name="Cichocki N."/>
            <person name="Veneault-Fourrey C."/>
            <person name="LaButti K."/>
            <person name="Lindquist E.A."/>
            <person name="Lipzen A."/>
            <person name="Lundell T."/>
            <person name="Morin E."/>
            <person name="Murat C."/>
            <person name="Riley R."/>
            <person name="Ohm R."/>
            <person name="Sun H."/>
            <person name="Tunlid A."/>
            <person name="Henrissat B."/>
            <person name="Grigoriev I.V."/>
            <person name="Hibbett D.S."/>
            <person name="Martin F."/>
        </authorList>
    </citation>
    <scope>NUCLEOTIDE SEQUENCE [LARGE SCALE GENOMIC DNA]</scope>
    <source>
        <strain evidence="4">LaAM-08-1</strain>
    </source>
</reference>
<evidence type="ECO:0000313" key="4">
    <source>
        <dbReference type="Proteomes" id="UP000054477"/>
    </source>
</evidence>
<dbReference type="Gene3D" id="3.40.50.300">
    <property type="entry name" value="P-loop containing nucleotide triphosphate hydrolases"/>
    <property type="match status" value="1"/>
</dbReference>
<dbReference type="Proteomes" id="UP000054477">
    <property type="component" value="Unassembled WGS sequence"/>
</dbReference>
<evidence type="ECO:0000313" key="3">
    <source>
        <dbReference type="EMBL" id="KIJ92900.1"/>
    </source>
</evidence>
<dbReference type="HOGENOM" id="CLU_000288_6_17_1"/>
<keyword evidence="4" id="KW-1185">Reference proteome</keyword>